<dbReference type="EMBL" id="CP039291">
    <property type="protein sequence ID" value="QCB95187.1"/>
    <property type="molecule type" value="Genomic_DNA"/>
</dbReference>
<feature type="transmembrane region" description="Helical" evidence="8">
    <location>
        <begin position="294"/>
        <end position="311"/>
    </location>
</feature>
<organism evidence="9 10">
    <name type="scientific">Cellulomonas shaoxiangyii</name>
    <dbReference type="NCBI Taxonomy" id="2566013"/>
    <lineage>
        <taxon>Bacteria</taxon>
        <taxon>Bacillati</taxon>
        <taxon>Actinomycetota</taxon>
        <taxon>Actinomycetes</taxon>
        <taxon>Micrococcales</taxon>
        <taxon>Cellulomonadaceae</taxon>
        <taxon>Cellulomonas</taxon>
    </lineage>
</organism>
<dbReference type="CDD" id="cd06550">
    <property type="entry name" value="TM_ABC_iron-siderophores_like"/>
    <property type="match status" value="1"/>
</dbReference>
<dbReference type="GO" id="GO:0033214">
    <property type="term" value="P:siderophore-iron import into cell"/>
    <property type="evidence" value="ECO:0007669"/>
    <property type="project" value="TreeGrafter"/>
</dbReference>
<dbReference type="SUPFAM" id="SSF81345">
    <property type="entry name" value="ABC transporter involved in vitamin B12 uptake, BtuC"/>
    <property type="match status" value="1"/>
</dbReference>
<feature type="transmembrane region" description="Helical" evidence="8">
    <location>
        <begin position="27"/>
        <end position="48"/>
    </location>
</feature>
<dbReference type="Pfam" id="PF01032">
    <property type="entry name" value="FecCD"/>
    <property type="match status" value="1"/>
</dbReference>
<dbReference type="GO" id="GO:0022857">
    <property type="term" value="F:transmembrane transporter activity"/>
    <property type="evidence" value="ECO:0007669"/>
    <property type="project" value="InterPro"/>
</dbReference>
<protein>
    <submittedName>
        <fullName evidence="9">Iron ABC transporter permease</fullName>
    </submittedName>
</protein>
<keyword evidence="3" id="KW-0813">Transport</keyword>
<dbReference type="OrthoDB" id="4455417at2"/>
<evidence type="ECO:0000256" key="5">
    <source>
        <dbReference type="ARBA" id="ARBA00022692"/>
    </source>
</evidence>
<gene>
    <name evidence="9" type="ORF">E5225_04725</name>
</gene>
<comment type="subcellular location">
    <subcellularLocation>
        <location evidence="1">Cell membrane</location>
        <topology evidence="1">Multi-pass membrane protein</topology>
    </subcellularLocation>
</comment>
<evidence type="ECO:0000313" key="10">
    <source>
        <dbReference type="Proteomes" id="UP000296469"/>
    </source>
</evidence>
<dbReference type="PANTHER" id="PTHR30472">
    <property type="entry name" value="FERRIC ENTEROBACTIN TRANSPORT SYSTEM PERMEASE PROTEIN"/>
    <property type="match status" value="1"/>
</dbReference>
<keyword evidence="10" id="KW-1185">Reference proteome</keyword>
<evidence type="ECO:0000256" key="6">
    <source>
        <dbReference type="ARBA" id="ARBA00022989"/>
    </source>
</evidence>
<evidence type="ECO:0000256" key="3">
    <source>
        <dbReference type="ARBA" id="ARBA00022448"/>
    </source>
</evidence>
<evidence type="ECO:0000256" key="4">
    <source>
        <dbReference type="ARBA" id="ARBA00022475"/>
    </source>
</evidence>
<keyword evidence="5 8" id="KW-0812">Transmembrane</keyword>
<accession>A0A4P7SNR5</accession>
<feature type="transmembrane region" description="Helical" evidence="8">
    <location>
        <begin position="82"/>
        <end position="100"/>
    </location>
</feature>
<name>A0A4P7SNR5_9CELL</name>
<dbReference type="GO" id="GO:0005886">
    <property type="term" value="C:plasma membrane"/>
    <property type="evidence" value="ECO:0007669"/>
    <property type="project" value="UniProtKB-SubCell"/>
</dbReference>
<feature type="transmembrane region" description="Helical" evidence="8">
    <location>
        <begin position="215"/>
        <end position="234"/>
    </location>
</feature>
<proteinExistence type="inferred from homology"/>
<feature type="transmembrane region" description="Helical" evidence="8">
    <location>
        <begin position="323"/>
        <end position="342"/>
    </location>
</feature>
<keyword evidence="6 8" id="KW-1133">Transmembrane helix</keyword>
<dbReference type="InterPro" id="IPR037294">
    <property type="entry name" value="ABC_BtuC-like"/>
</dbReference>
<dbReference type="InterPro" id="IPR000522">
    <property type="entry name" value="ABC_transptr_permease_BtuC"/>
</dbReference>
<feature type="transmembrane region" description="Helical" evidence="8">
    <location>
        <begin position="164"/>
        <end position="185"/>
    </location>
</feature>
<comment type="similarity">
    <text evidence="2">Belongs to the binding-protein-dependent transport system permease family. FecCD subfamily.</text>
</comment>
<dbReference type="KEGG" id="celz:E5225_04725"/>
<evidence type="ECO:0000256" key="1">
    <source>
        <dbReference type="ARBA" id="ARBA00004651"/>
    </source>
</evidence>
<dbReference type="AlphaFoldDB" id="A0A4P7SNR5"/>
<keyword evidence="7 8" id="KW-0472">Membrane</keyword>
<dbReference type="Proteomes" id="UP000296469">
    <property type="component" value="Chromosome"/>
</dbReference>
<feature type="transmembrane region" description="Helical" evidence="8">
    <location>
        <begin position="139"/>
        <end position="157"/>
    </location>
</feature>
<evidence type="ECO:0000256" key="8">
    <source>
        <dbReference type="SAM" id="Phobius"/>
    </source>
</evidence>
<dbReference type="PANTHER" id="PTHR30472:SF24">
    <property type="entry name" value="FERRIC ENTEROBACTIN TRANSPORT SYSTEM PERMEASE PROTEIN FEPG"/>
    <property type="match status" value="1"/>
</dbReference>
<dbReference type="Gene3D" id="1.10.3470.10">
    <property type="entry name" value="ABC transporter involved in vitamin B12 uptake, BtuC"/>
    <property type="match status" value="1"/>
</dbReference>
<evidence type="ECO:0000256" key="7">
    <source>
        <dbReference type="ARBA" id="ARBA00023136"/>
    </source>
</evidence>
<feature type="transmembrane region" description="Helical" evidence="8">
    <location>
        <begin position="112"/>
        <end position="133"/>
    </location>
</feature>
<evidence type="ECO:0000256" key="2">
    <source>
        <dbReference type="ARBA" id="ARBA00007935"/>
    </source>
</evidence>
<feature type="transmembrane region" description="Helical" evidence="8">
    <location>
        <begin position="255"/>
        <end position="282"/>
    </location>
</feature>
<reference evidence="9 10" key="1">
    <citation type="submission" date="2019-04" db="EMBL/GenBank/DDBJ databases">
        <title>Isolation and identification of Cellulomonas shaoxiangyii sp. Nov. isolated from feces of the Tibetan antelopes (Pantholops hodgsonii) in the Qinghai-Tibet plateau of China.</title>
        <authorList>
            <person name="Tian Z."/>
        </authorList>
    </citation>
    <scope>NUCLEOTIDE SEQUENCE [LARGE SCALE GENOMIC DNA]</scope>
    <source>
        <strain evidence="9 10">Z28</strain>
    </source>
</reference>
<keyword evidence="4" id="KW-1003">Cell membrane</keyword>
<sequence length="351" mass="35558">MRPGTPSAPAAARGVVTPGRRRRARRWWTVVGVLAAAALAVAVVSLVVGDRVYPLGDVLRVLAGQDVPGASFTVGRLRLPRVLTGALVGVAFGTGGVIFQTMLRNPLASPDIIGITAGASAAAVLSITSLGIAGVAVSGIAVVAGVAVAAAIYLLAWRRGVHGARFVLVGIGVGAMLQSVVSYALTRANVYDVADALRWLSGSLNSAFWDGVPRLAVAVGVLLPLALVLSRRLAALQLGDELAAGLGVRPDRARLALVVVAVGLISVATATTGPIAFVAFLAGPLAHRLVRGTGSLLVPAGLVGVLLVLLADLVGQHLVGTRFPVGVITGVVGAPYLLWLLARSNRSGGTL</sequence>
<evidence type="ECO:0000313" key="9">
    <source>
        <dbReference type="EMBL" id="QCB95187.1"/>
    </source>
</evidence>